<organism evidence="1 2">
    <name type="scientific">Faecalicatena faecalis</name>
    <dbReference type="NCBI Taxonomy" id="2726362"/>
    <lineage>
        <taxon>Bacteria</taxon>
        <taxon>Bacillati</taxon>
        <taxon>Bacillota</taxon>
        <taxon>Clostridia</taxon>
        <taxon>Lachnospirales</taxon>
        <taxon>Lachnospiraceae</taxon>
        <taxon>Faecalicatena</taxon>
    </lineage>
</organism>
<name>A0ABS6D7I8_9FIRM</name>
<reference evidence="1 2" key="1">
    <citation type="submission" date="2021-06" db="EMBL/GenBank/DDBJ databases">
        <title>Faecalicatena sp. nov. isolated from porcine feces.</title>
        <authorList>
            <person name="Oh B.S."/>
            <person name="Lee J.H."/>
        </authorList>
    </citation>
    <scope>NUCLEOTIDE SEQUENCE [LARGE SCALE GENOMIC DNA]</scope>
    <source>
        <strain evidence="1 2">AGMB00832</strain>
    </source>
</reference>
<accession>A0ABS6D7I8</accession>
<evidence type="ECO:0000313" key="1">
    <source>
        <dbReference type="EMBL" id="MBU3877486.1"/>
    </source>
</evidence>
<gene>
    <name evidence="1" type="ORF">HGO97_016910</name>
</gene>
<evidence type="ECO:0000313" key="2">
    <source>
        <dbReference type="Proteomes" id="UP000723714"/>
    </source>
</evidence>
<sequence>MSHVGSCMFRGMIESSVCNGVVRIQALSGQLEADHEGQRMEGLCLSQDVLQAGPEPKTNVSEAFI</sequence>
<keyword evidence="2" id="KW-1185">Reference proteome</keyword>
<dbReference type="Proteomes" id="UP000723714">
    <property type="component" value="Unassembled WGS sequence"/>
</dbReference>
<dbReference type="RefSeq" id="WP_216244069.1">
    <property type="nucleotide sequence ID" value="NZ_JABACJ020000019.1"/>
</dbReference>
<protein>
    <submittedName>
        <fullName evidence="1">Uncharacterized protein</fullName>
    </submittedName>
</protein>
<dbReference type="EMBL" id="JABACJ020000019">
    <property type="protein sequence ID" value="MBU3877486.1"/>
    <property type="molecule type" value="Genomic_DNA"/>
</dbReference>
<comment type="caution">
    <text evidence="1">The sequence shown here is derived from an EMBL/GenBank/DDBJ whole genome shotgun (WGS) entry which is preliminary data.</text>
</comment>
<proteinExistence type="predicted"/>